<comment type="caution">
    <text evidence="3">The sequence shown here is derived from an EMBL/GenBank/DDBJ whole genome shotgun (WGS) entry which is preliminary data.</text>
</comment>
<dbReference type="PANTHER" id="PTHR44103:SF1">
    <property type="entry name" value="PROPROTEIN CONVERTASE P"/>
    <property type="match status" value="1"/>
</dbReference>
<dbReference type="InterPro" id="IPR013517">
    <property type="entry name" value="FG-GAP"/>
</dbReference>
<reference evidence="3 4" key="1">
    <citation type="submission" date="2019-05" db="EMBL/GenBank/DDBJ databases">
        <title>Polaribacter aestuariivivens sp. nov., isolated from a tidal flat.</title>
        <authorList>
            <person name="Yoon J.-H."/>
        </authorList>
    </citation>
    <scope>NUCLEOTIDE SEQUENCE [LARGE SCALE GENOMIC DNA]</scope>
    <source>
        <strain evidence="3 4">DBTF-3</strain>
    </source>
</reference>
<evidence type="ECO:0000259" key="2">
    <source>
        <dbReference type="Pfam" id="PF18962"/>
    </source>
</evidence>
<dbReference type="InterPro" id="IPR028994">
    <property type="entry name" value="Integrin_alpha_N"/>
</dbReference>
<feature type="domain" description="Secretion system C-terminal sorting" evidence="2">
    <location>
        <begin position="414"/>
        <end position="485"/>
    </location>
</feature>
<keyword evidence="1" id="KW-0732">Signal</keyword>
<evidence type="ECO:0000313" key="3">
    <source>
        <dbReference type="EMBL" id="TMM30487.1"/>
    </source>
</evidence>
<dbReference type="NCBIfam" id="TIGR04183">
    <property type="entry name" value="Por_Secre_tail"/>
    <property type="match status" value="1"/>
</dbReference>
<organism evidence="3 4">
    <name type="scientific">Polaribacter aestuariivivens</name>
    <dbReference type="NCBI Taxonomy" id="2304626"/>
    <lineage>
        <taxon>Bacteria</taxon>
        <taxon>Pseudomonadati</taxon>
        <taxon>Bacteroidota</taxon>
        <taxon>Flavobacteriia</taxon>
        <taxon>Flavobacteriales</taxon>
        <taxon>Flavobacteriaceae</taxon>
    </lineage>
</organism>
<sequence>MKTKLIYLFILIFNVNTYSQLSFIEKNTIFKAVSNGEIKFADVDNDNDLDVLITGNHENTNNATTTSIAELYLNDGLGNFTLDVNNNFQKMYETAVSFFDFDGDNDLDLLMLGQPDTGQPVSRLYRNNGSGNFTLVTNTPIIGVTSGTVITADLDGDNDLDIFLSGYKNVNDGRQSKVYFNDGSGNFVESTNNPFIPVSGASSDAADIDNDNDLDIILSGYNFSNNAYITKLYINNGQGFFSLDSTNSFDGFNNGDIRFEDLDNDGDKDIAIVGGTSAFNIPIQSKLYINTGNGSFTEQNATYDSLILSDFDFEDVDNDNDLDLIIIGMNSNSQTISNLYLNDGSANFTLQSSVNLLTVHKGDVAFADVNNDNKKDILLSGKNISNNGSLDFIKLYVNQSTLSLPYYTPSRISVFPNPASLNFTISSENLTIENIEIYNLLGEKLLHKKVNNTSKIEINSSNFSKGIYLVKIKSVNKITSKKLIIK</sequence>
<proteinExistence type="predicted"/>
<dbReference type="EMBL" id="VANR01000003">
    <property type="protein sequence ID" value="TMM30487.1"/>
    <property type="molecule type" value="Genomic_DNA"/>
</dbReference>
<dbReference type="InterPro" id="IPR026444">
    <property type="entry name" value="Secre_tail"/>
</dbReference>
<keyword evidence="4" id="KW-1185">Reference proteome</keyword>
<protein>
    <submittedName>
        <fullName evidence="3">T9SS type A sorting domain-containing protein</fullName>
    </submittedName>
</protein>
<dbReference type="Pfam" id="PF13517">
    <property type="entry name" value="FG-GAP_3"/>
    <property type="match status" value="2"/>
</dbReference>
<name>A0A5S3N5R2_9FLAO</name>
<evidence type="ECO:0000313" key="4">
    <source>
        <dbReference type="Proteomes" id="UP000307140"/>
    </source>
</evidence>
<dbReference type="SUPFAM" id="SSF69318">
    <property type="entry name" value="Integrin alpha N-terminal domain"/>
    <property type="match status" value="1"/>
</dbReference>
<dbReference type="RefSeq" id="WP_138535437.1">
    <property type="nucleotide sequence ID" value="NZ_VANR01000003.1"/>
</dbReference>
<dbReference type="PANTHER" id="PTHR44103">
    <property type="entry name" value="PROPROTEIN CONVERTASE P"/>
    <property type="match status" value="1"/>
</dbReference>
<dbReference type="Pfam" id="PF18962">
    <property type="entry name" value="Por_Secre_tail"/>
    <property type="match status" value="1"/>
</dbReference>
<dbReference type="OrthoDB" id="1491720at2"/>
<dbReference type="Proteomes" id="UP000307140">
    <property type="component" value="Unassembled WGS sequence"/>
</dbReference>
<evidence type="ECO:0000256" key="1">
    <source>
        <dbReference type="ARBA" id="ARBA00022729"/>
    </source>
</evidence>
<dbReference type="AlphaFoldDB" id="A0A5S3N5R2"/>
<accession>A0A5S3N5R2</accession>
<gene>
    <name evidence="3" type="ORF">FDT66_06905</name>
</gene>
<dbReference type="Gene3D" id="2.130.10.130">
    <property type="entry name" value="Integrin alpha, N-terminal"/>
    <property type="match status" value="1"/>
</dbReference>